<evidence type="ECO:0000313" key="2">
    <source>
        <dbReference type="EMBL" id="KPV53348.1"/>
    </source>
</evidence>
<comment type="caution">
    <text evidence="2">The sequence shown here is derived from an EMBL/GenBank/DDBJ whole genome shotgun (WGS) entry which is preliminary data.</text>
</comment>
<organism evidence="2 3">
    <name type="scientific">Kouleothrix aurantiaca</name>
    <dbReference type="NCBI Taxonomy" id="186479"/>
    <lineage>
        <taxon>Bacteria</taxon>
        <taxon>Bacillati</taxon>
        <taxon>Chloroflexota</taxon>
        <taxon>Chloroflexia</taxon>
        <taxon>Chloroflexales</taxon>
        <taxon>Roseiflexineae</taxon>
        <taxon>Roseiflexaceae</taxon>
        <taxon>Kouleothrix</taxon>
    </lineage>
</organism>
<dbReference type="Proteomes" id="UP000050509">
    <property type="component" value="Unassembled WGS sequence"/>
</dbReference>
<keyword evidence="1" id="KW-0732">Signal</keyword>
<keyword evidence="3" id="KW-1185">Reference proteome</keyword>
<name>A0A0P9DC35_9CHLR</name>
<sequence>MSGLLAIALAIVLNAGPAMAHSSMPSEKGGVKTEQTTVEDIGTVDVFVPCALGGAGEFVRLSGNQVYRQKSTTYPSGAFKIDLRVKYDGVVGVGQTSGEPYKVTSKTKILQSGVVPFPYTFTYKAKLKLKGLWSKTKFRTYE</sequence>
<evidence type="ECO:0000313" key="3">
    <source>
        <dbReference type="Proteomes" id="UP000050509"/>
    </source>
</evidence>
<protein>
    <submittedName>
        <fullName evidence="2">Uncharacterized protein</fullName>
    </submittedName>
</protein>
<feature type="non-terminal residue" evidence="2">
    <location>
        <position position="142"/>
    </location>
</feature>
<feature type="chain" id="PRO_5006156187" evidence="1">
    <location>
        <begin position="21"/>
        <end position="142"/>
    </location>
</feature>
<proteinExistence type="predicted"/>
<reference evidence="2 3" key="1">
    <citation type="submission" date="2015-09" db="EMBL/GenBank/DDBJ databases">
        <title>Draft genome sequence of Kouleothrix aurantiaca JCM 19913.</title>
        <authorList>
            <person name="Hemp J."/>
        </authorList>
    </citation>
    <scope>NUCLEOTIDE SEQUENCE [LARGE SCALE GENOMIC DNA]</scope>
    <source>
        <strain evidence="2 3">COM-B</strain>
    </source>
</reference>
<dbReference type="EMBL" id="LJCR01000281">
    <property type="protein sequence ID" value="KPV53348.1"/>
    <property type="molecule type" value="Genomic_DNA"/>
</dbReference>
<feature type="signal peptide" evidence="1">
    <location>
        <begin position="1"/>
        <end position="20"/>
    </location>
</feature>
<gene>
    <name evidence="2" type="ORF">SE17_10200</name>
</gene>
<evidence type="ECO:0000256" key="1">
    <source>
        <dbReference type="SAM" id="SignalP"/>
    </source>
</evidence>
<accession>A0A0P9DC35</accession>
<dbReference type="AlphaFoldDB" id="A0A0P9DC35"/>